<dbReference type="SUPFAM" id="SSF52540">
    <property type="entry name" value="P-loop containing nucleoside triphosphate hydrolases"/>
    <property type="match status" value="1"/>
</dbReference>
<feature type="coiled-coil region" evidence="1">
    <location>
        <begin position="518"/>
        <end position="555"/>
    </location>
</feature>
<reference evidence="4" key="1">
    <citation type="submission" date="2019-09" db="EMBL/GenBank/DDBJ databases">
        <title>Distinct polysaccharide growth profiles of human intestinal Prevotella copri isolates.</title>
        <authorList>
            <person name="Fehlner-Peach H."/>
            <person name="Magnabosco C."/>
            <person name="Raghavan V."/>
            <person name="Scher J.U."/>
            <person name="Tett A."/>
            <person name="Cox L.M."/>
            <person name="Gottsegen C."/>
            <person name="Watters A."/>
            <person name="Wiltshire- Gordon J.D."/>
            <person name="Segata N."/>
            <person name="Bonneau R."/>
            <person name="Littman D.R."/>
        </authorList>
    </citation>
    <scope>NUCLEOTIDE SEQUENCE [LARGE SCALE GENOMIC DNA]</scope>
    <source>
        <strain evidence="4">iAQ1179</strain>
    </source>
</reference>
<gene>
    <name evidence="3" type="ORF">F7D95_01130</name>
</gene>
<dbReference type="Gene3D" id="3.40.50.300">
    <property type="entry name" value="P-loop containing nucleotide triphosphate hydrolases"/>
    <property type="match status" value="1"/>
</dbReference>
<accession>A0AA90UCV6</accession>
<dbReference type="EMBL" id="VZCW01000030">
    <property type="protein sequence ID" value="MQN11443.1"/>
    <property type="molecule type" value="Genomic_DNA"/>
</dbReference>
<dbReference type="RefSeq" id="WP_153127649.1">
    <property type="nucleotide sequence ID" value="NZ_VZCW01000030.1"/>
</dbReference>
<dbReference type="GO" id="GO:0016887">
    <property type="term" value="F:ATP hydrolysis activity"/>
    <property type="evidence" value="ECO:0007669"/>
    <property type="project" value="InterPro"/>
</dbReference>
<organism evidence="3 4">
    <name type="scientific">Segatella copri</name>
    <dbReference type="NCBI Taxonomy" id="165179"/>
    <lineage>
        <taxon>Bacteria</taxon>
        <taxon>Pseudomonadati</taxon>
        <taxon>Bacteroidota</taxon>
        <taxon>Bacteroidia</taxon>
        <taxon>Bacteroidales</taxon>
        <taxon>Prevotellaceae</taxon>
        <taxon>Segatella</taxon>
    </lineage>
</organism>
<comment type="caution">
    <text evidence="3">The sequence shown here is derived from an EMBL/GenBank/DDBJ whole genome shotgun (WGS) entry which is preliminary data.</text>
</comment>
<evidence type="ECO:0000313" key="4">
    <source>
        <dbReference type="Proteomes" id="UP000442105"/>
    </source>
</evidence>
<dbReference type="Gene3D" id="1.10.287.510">
    <property type="entry name" value="Helix hairpin bin"/>
    <property type="match status" value="1"/>
</dbReference>
<proteinExistence type="predicted"/>
<sequence length="667" mass="76682">MKKIIIKKLRLLNFCGIRDAEYEFSEKLTIVSGGNGRGKSTIANAIMYVLFGTDMAGNSLDIKTFDKNHEIIKEIPHEAELTLLMDGDQIVLKRTLTDSWKGSKCMNTYKYYVDGDVTTAGDFKKIVEDICPDSVFRRISSATNFCSLPWQKQRELLESLADQYTSQDITQGDERFDFVVEELKKKSIADLIHHIKYKRKEVQKQLDAVPVRLAELNKSLPEAQDWDALSAEIENLQEKLGEIDQKTRTIRIGGADKVRYDGILKKIEFAEKRKHNMEQGAMNLATEQATKHQSDVITANIAVKKAQSLVDDLKATMRGYTESEIHAKDKKEECERKVVDINNRLDELSKSRWTWNAEDGICPHCGQPLPAEDVERIKKESKDRFNERKSNASKKIQEEFNGIQQEYTDAKNLLEKLDNDRMVTTNQLVKANKTLKEVEFKKQEVDAEKPKTYEQILAEKEEYQQVAKEIADLQAELNEPSASSDENAKILFELAKEREPIGTRYNEVLKLLFTKEAYDRISELIEKAKQDKESYQNQLDELDEQLDLANEYNKKSCQLLEENVNRHFSYVKWSMFTQDLDGNMKPYCECYHDGVPYSRLNGAAKVNAGIDIANTFSRFYEVSAPMVIDECESVNDPIYSGDQQQIRLKVTTDDKLKFEYPSLAVME</sequence>
<feature type="coiled-coil region" evidence="1">
    <location>
        <begin position="400"/>
        <end position="476"/>
    </location>
</feature>
<dbReference type="SUPFAM" id="SSF75712">
    <property type="entry name" value="Rad50 coiled-coil Zn hook"/>
    <property type="match status" value="1"/>
</dbReference>
<protein>
    <submittedName>
        <fullName evidence="3">AAA family ATPase</fullName>
    </submittedName>
</protein>
<feature type="domain" description="Rad50/SbcC-type AAA" evidence="2">
    <location>
        <begin position="8"/>
        <end position="246"/>
    </location>
</feature>
<dbReference type="InterPro" id="IPR027417">
    <property type="entry name" value="P-loop_NTPase"/>
</dbReference>
<dbReference type="Pfam" id="PF13476">
    <property type="entry name" value="AAA_23"/>
    <property type="match status" value="1"/>
</dbReference>
<dbReference type="AlphaFoldDB" id="A0AA90UCV6"/>
<dbReference type="Proteomes" id="UP000442105">
    <property type="component" value="Unassembled WGS sequence"/>
</dbReference>
<dbReference type="GO" id="GO:0006302">
    <property type="term" value="P:double-strand break repair"/>
    <property type="evidence" value="ECO:0007669"/>
    <property type="project" value="InterPro"/>
</dbReference>
<keyword evidence="1" id="KW-0175">Coiled coil</keyword>
<evidence type="ECO:0000313" key="3">
    <source>
        <dbReference type="EMBL" id="MQN11443.1"/>
    </source>
</evidence>
<dbReference type="PANTHER" id="PTHR32114:SF2">
    <property type="entry name" value="ABC TRANSPORTER ABCH.3"/>
    <property type="match status" value="1"/>
</dbReference>
<name>A0AA90UCV6_9BACT</name>
<dbReference type="InterPro" id="IPR038729">
    <property type="entry name" value="Rad50/SbcC_AAA"/>
</dbReference>
<evidence type="ECO:0000256" key="1">
    <source>
        <dbReference type="SAM" id="Coils"/>
    </source>
</evidence>
<dbReference type="PANTHER" id="PTHR32114">
    <property type="entry name" value="ABC TRANSPORTER ABCH.3"/>
    <property type="match status" value="1"/>
</dbReference>
<evidence type="ECO:0000259" key="2">
    <source>
        <dbReference type="Pfam" id="PF13476"/>
    </source>
</evidence>